<dbReference type="EMBL" id="LGTZ01001069">
    <property type="protein sequence ID" value="OJD22411.1"/>
    <property type="molecule type" value="Genomic_DNA"/>
</dbReference>
<reference evidence="2 3" key="1">
    <citation type="submission" date="2015-08" db="EMBL/GenBank/DDBJ databases">
        <title>Emmonsia species relationships and genome sequence.</title>
        <authorList>
            <person name="Cuomo C.A."/>
            <person name="Schwartz I.S."/>
            <person name="Kenyon C."/>
            <person name="De Hoog G.S."/>
            <person name="Govender N.P."/>
            <person name="Botha A."/>
            <person name="Moreno L."/>
            <person name="De Vries M."/>
            <person name="Munoz J.F."/>
            <person name="Stielow J.B."/>
        </authorList>
    </citation>
    <scope>NUCLEOTIDE SEQUENCE [LARGE SCALE GENOMIC DNA]</scope>
    <source>
        <strain evidence="2 3">EI222</strain>
    </source>
</reference>
<evidence type="ECO:0000313" key="2">
    <source>
        <dbReference type="EMBL" id="OJD22411.1"/>
    </source>
</evidence>
<dbReference type="Proteomes" id="UP000242791">
    <property type="component" value="Unassembled WGS sequence"/>
</dbReference>
<comment type="caution">
    <text evidence="2">The sequence shown here is derived from an EMBL/GenBank/DDBJ whole genome shotgun (WGS) entry which is preliminary data.</text>
</comment>
<proteinExistence type="predicted"/>
<name>A0A1J9QQD0_9EURO</name>
<organism evidence="2 3">
    <name type="scientific">Blastomyces percursus</name>
    <dbReference type="NCBI Taxonomy" id="1658174"/>
    <lineage>
        <taxon>Eukaryota</taxon>
        <taxon>Fungi</taxon>
        <taxon>Dikarya</taxon>
        <taxon>Ascomycota</taxon>
        <taxon>Pezizomycotina</taxon>
        <taxon>Eurotiomycetes</taxon>
        <taxon>Eurotiomycetidae</taxon>
        <taxon>Onygenales</taxon>
        <taxon>Ajellomycetaceae</taxon>
        <taxon>Blastomyces</taxon>
    </lineage>
</organism>
<accession>A0A1J9QQD0</accession>
<gene>
    <name evidence="2" type="ORF">ACJ73_06241</name>
</gene>
<protein>
    <submittedName>
        <fullName evidence="2">Uncharacterized protein</fullName>
    </submittedName>
</protein>
<feature type="compositionally biased region" description="Basic and acidic residues" evidence="1">
    <location>
        <begin position="1"/>
        <end position="26"/>
    </location>
</feature>
<keyword evidence="3" id="KW-1185">Reference proteome</keyword>
<evidence type="ECO:0000256" key="1">
    <source>
        <dbReference type="SAM" id="MobiDB-lite"/>
    </source>
</evidence>
<evidence type="ECO:0000313" key="3">
    <source>
        <dbReference type="Proteomes" id="UP000242791"/>
    </source>
</evidence>
<dbReference type="AlphaFoldDB" id="A0A1J9QQD0"/>
<feature type="compositionally biased region" description="Polar residues" evidence="1">
    <location>
        <begin position="45"/>
        <end position="54"/>
    </location>
</feature>
<feature type="region of interest" description="Disordered" evidence="1">
    <location>
        <begin position="1"/>
        <end position="54"/>
    </location>
</feature>
<sequence length="80" mass="8361">MKHEVKFLSAAERRSGYGGGRSKDIKGCVSNEDNSGGSAVDGENSIGSGDTSDTSVAGYVCDDMYDLEATGTRKVTADIY</sequence>
<dbReference type="VEuPathDB" id="FungiDB:ACJ73_06241"/>